<feature type="region of interest" description="Disordered" evidence="1">
    <location>
        <begin position="106"/>
        <end position="126"/>
    </location>
</feature>
<dbReference type="KEGG" id="bpm:BURPS1710b_0989"/>
<dbReference type="HOGENOM" id="CLU_637245_0_0_4"/>
<evidence type="ECO:0000256" key="1">
    <source>
        <dbReference type="SAM" id="MobiDB-lite"/>
    </source>
</evidence>
<dbReference type="Proteomes" id="UP000002700">
    <property type="component" value="Chromosome I"/>
</dbReference>
<dbReference type="EnsemblBacteria" id="ABA50785">
    <property type="protein sequence ID" value="ABA50785"/>
    <property type="gene ID" value="BURPS1710b_0989"/>
</dbReference>
<dbReference type="AlphaFoldDB" id="Q3JVK2"/>
<sequence length="430" mass="49003">MASGLSLARGARRFIEAASSSTGPPAQAVNRVRVRGARRAASRPRTSALSDEHPAQIAEHLLRAQLAQALQVAERAFAFEAGTAFEMQPLYLCQLRQRRGMTRIGRSVERDERPAQRRRDVHQPGIVRDDRVRARDQRARLGERGLAAEAAHVRRALGDRLRGRGVLRRAERDDLRVRKGLAHALRERGEMLGGPALGRAVLGARTEHDERLARVEVKARRHARRLVQVRIEPRRRQRLERFGQLRAGRVCKRRVMLCHRRARLARLARIRMPHVQERVAMLARVADPKRDAGEPRNQRRFQRIRQHIRGVVTELAQVARELPAVQHLQLAVRELGRVDIVDFGHPLEHGRDPRGRHGIDDDAGMQFLQQREKRLRHQCVTDPVRCDNQRATHQVVFRCRNKARRSCAALGLRGRGGGARRPAGARRVGR</sequence>
<name>Q3JVK2_BURP1</name>
<gene>
    <name evidence="2" type="ordered locus">BURPS1710b_0989</name>
</gene>
<protein>
    <submittedName>
        <fullName evidence="2">Uncharacterized protein</fullName>
    </submittedName>
</protein>
<evidence type="ECO:0000313" key="2">
    <source>
        <dbReference type="EMBL" id="ABA50785.1"/>
    </source>
</evidence>
<organism evidence="2 3">
    <name type="scientific">Burkholderia pseudomallei (strain 1710b)</name>
    <dbReference type="NCBI Taxonomy" id="320372"/>
    <lineage>
        <taxon>Bacteria</taxon>
        <taxon>Pseudomonadati</taxon>
        <taxon>Pseudomonadota</taxon>
        <taxon>Betaproteobacteria</taxon>
        <taxon>Burkholderiales</taxon>
        <taxon>Burkholderiaceae</taxon>
        <taxon>Burkholderia</taxon>
        <taxon>pseudomallei group</taxon>
    </lineage>
</organism>
<proteinExistence type="predicted"/>
<evidence type="ECO:0000313" key="3">
    <source>
        <dbReference type="Proteomes" id="UP000002700"/>
    </source>
</evidence>
<reference evidence="2 3" key="1">
    <citation type="submission" date="2005-09" db="EMBL/GenBank/DDBJ databases">
        <authorList>
            <person name="Woods D.E."/>
            <person name="Nierman W.C."/>
        </authorList>
    </citation>
    <scope>NUCLEOTIDE SEQUENCE [LARGE SCALE GENOMIC DNA]</scope>
    <source>
        <strain evidence="2 3">1710b</strain>
    </source>
</reference>
<accession>Q3JVK2</accession>
<dbReference type="EMBL" id="CP000124">
    <property type="protein sequence ID" value="ABA50785.1"/>
    <property type="molecule type" value="Genomic_DNA"/>
</dbReference>